<proteinExistence type="predicted"/>
<name>A0A645DA09_9ZZZZ</name>
<dbReference type="AlphaFoldDB" id="A0A645DA09"/>
<comment type="caution">
    <text evidence="2">The sequence shown here is derived from an EMBL/GenBank/DDBJ whole genome shotgun (WGS) entry which is preliminary data.</text>
</comment>
<keyword evidence="1" id="KW-1133">Transmembrane helix</keyword>
<organism evidence="2">
    <name type="scientific">bioreactor metagenome</name>
    <dbReference type="NCBI Taxonomy" id="1076179"/>
    <lineage>
        <taxon>unclassified sequences</taxon>
        <taxon>metagenomes</taxon>
        <taxon>ecological metagenomes</taxon>
    </lineage>
</organism>
<evidence type="ECO:0000256" key="1">
    <source>
        <dbReference type="SAM" id="Phobius"/>
    </source>
</evidence>
<feature type="transmembrane region" description="Helical" evidence="1">
    <location>
        <begin position="34"/>
        <end position="54"/>
    </location>
</feature>
<dbReference type="EMBL" id="VSSQ01033967">
    <property type="protein sequence ID" value="MPM85753.1"/>
    <property type="molecule type" value="Genomic_DNA"/>
</dbReference>
<gene>
    <name evidence="2" type="ORF">SDC9_132834</name>
</gene>
<reference evidence="2" key="1">
    <citation type="submission" date="2019-08" db="EMBL/GenBank/DDBJ databases">
        <authorList>
            <person name="Kucharzyk K."/>
            <person name="Murdoch R.W."/>
            <person name="Higgins S."/>
            <person name="Loffler F."/>
        </authorList>
    </citation>
    <scope>NUCLEOTIDE SEQUENCE</scope>
</reference>
<evidence type="ECO:0000313" key="2">
    <source>
        <dbReference type="EMBL" id="MPM85753.1"/>
    </source>
</evidence>
<keyword evidence="1" id="KW-0472">Membrane</keyword>
<sequence length="55" mass="6329">MSFLQIILAIMMVALIIKIKKGVVNFLQLLFSTIIYYLNLINSTLLLIEIDVLIF</sequence>
<protein>
    <submittedName>
        <fullName evidence="2">Uncharacterized protein</fullName>
    </submittedName>
</protein>
<accession>A0A645DA09</accession>
<keyword evidence="1" id="KW-0812">Transmembrane</keyword>